<evidence type="ECO:0000313" key="2">
    <source>
        <dbReference type="Proteomes" id="UP000703295"/>
    </source>
</evidence>
<protein>
    <submittedName>
        <fullName evidence="1">DUF452 family protein</fullName>
    </submittedName>
</protein>
<dbReference type="InterPro" id="IPR029058">
    <property type="entry name" value="AB_hydrolase_fold"/>
</dbReference>
<comment type="caution">
    <text evidence="1">The sequence shown here is derived from an EMBL/GenBank/DDBJ whole genome shotgun (WGS) entry which is preliminary data.</text>
</comment>
<organism evidence="1 2">
    <name type="scientific">Bacteroides mediterraneensis</name>
    <dbReference type="NCBI Taxonomy" id="1841856"/>
    <lineage>
        <taxon>Bacteria</taxon>
        <taxon>Pseudomonadati</taxon>
        <taxon>Bacteroidota</taxon>
        <taxon>Bacteroidia</taxon>
        <taxon>Bacteroidales</taxon>
        <taxon>Bacteroidaceae</taxon>
        <taxon>Bacteroides</taxon>
    </lineage>
</organism>
<evidence type="ECO:0000313" key="1">
    <source>
        <dbReference type="EMBL" id="MBM6758710.1"/>
    </source>
</evidence>
<dbReference type="RefSeq" id="WP_204475885.1">
    <property type="nucleotide sequence ID" value="NZ_JACJJW010000020.1"/>
</dbReference>
<keyword evidence="2" id="KW-1185">Reference proteome</keyword>
<dbReference type="Proteomes" id="UP000703295">
    <property type="component" value="Unassembled WGS sequence"/>
</dbReference>
<dbReference type="Pfam" id="PF04301">
    <property type="entry name" value="BioG"/>
    <property type="match status" value="1"/>
</dbReference>
<dbReference type="EMBL" id="JACJJW010000020">
    <property type="protein sequence ID" value="MBM6758710.1"/>
    <property type="molecule type" value="Genomic_DNA"/>
</dbReference>
<accession>A0ABS2EVP8</accession>
<reference evidence="1 2" key="1">
    <citation type="journal article" date="2021" name="Sci. Rep.">
        <title>The distribution of antibiotic resistance genes in chicken gut microbiota commensals.</title>
        <authorList>
            <person name="Juricova H."/>
            <person name="Matiasovicova J."/>
            <person name="Kubasova T."/>
            <person name="Cejkova D."/>
            <person name="Rychlik I."/>
        </authorList>
    </citation>
    <scope>NUCLEOTIDE SEQUENCE [LARGE SCALE GENOMIC DNA]</scope>
    <source>
        <strain evidence="1 2">An801</strain>
    </source>
</reference>
<gene>
    <name evidence="1" type="ORF">H6A31_08480</name>
</gene>
<proteinExistence type="predicted"/>
<sequence>MKQLFIKKEGNPVLLLFFAGWGSDENLFGSPVPEGCDYLLCFDYKNMDFDYSLLDGYQEIRVLAWSMGVWVACQTLTGKDYPYGMRLAVNGTPYPIHDTKGIPEAIFRGTLENFSEPVLVRFRRRICGSAAQVKAFLAHHPYRTLDDLHQELADEWIMVKARPAWKWDWDKAIVGTSDKIFPPQNQREAWQGVPVEEKDVEHYDEELFRQLLSGESSLWTRP</sequence>
<dbReference type="InterPro" id="IPR007398">
    <property type="entry name" value="BioG"/>
</dbReference>
<name>A0ABS2EVP8_9BACE</name>
<dbReference type="SUPFAM" id="SSF53474">
    <property type="entry name" value="alpha/beta-Hydrolases"/>
    <property type="match status" value="1"/>
</dbReference>